<dbReference type="EMBL" id="UINC01006066">
    <property type="protein sequence ID" value="SVA25260.1"/>
    <property type="molecule type" value="Genomic_DNA"/>
</dbReference>
<dbReference type="AlphaFoldDB" id="A0A381UAP7"/>
<dbReference type="PANTHER" id="PTHR28008">
    <property type="entry name" value="DOMAIN PROTEIN, PUTATIVE (AFU_ORTHOLOGUE AFUA_3G10980)-RELATED"/>
    <property type="match status" value="1"/>
</dbReference>
<proteinExistence type="predicted"/>
<protein>
    <recommendedName>
        <fullName evidence="1">VanZ-like domain-containing protein</fullName>
    </recommendedName>
</protein>
<reference evidence="2" key="1">
    <citation type="submission" date="2018-05" db="EMBL/GenBank/DDBJ databases">
        <authorList>
            <person name="Lanie J.A."/>
            <person name="Ng W.-L."/>
            <person name="Kazmierczak K.M."/>
            <person name="Andrzejewski T.M."/>
            <person name="Davidsen T.M."/>
            <person name="Wayne K.J."/>
            <person name="Tettelin H."/>
            <person name="Glass J.I."/>
            <person name="Rusch D."/>
            <person name="Podicherti R."/>
            <person name="Tsui H.-C.T."/>
            <person name="Winkler M.E."/>
        </authorList>
    </citation>
    <scope>NUCLEOTIDE SEQUENCE</scope>
</reference>
<evidence type="ECO:0000259" key="1">
    <source>
        <dbReference type="Pfam" id="PF04892"/>
    </source>
</evidence>
<evidence type="ECO:0000313" key="2">
    <source>
        <dbReference type="EMBL" id="SVA25260.1"/>
    </source>
</evidence>
<dbReference type="Pfam" id="PF04892">
    <property type="entry name" value="VanZ"/>
    <property type="match status" value="1"/>
</dbReference>
<dbReference type="NCBIfam" id="NF037970">
    <property type="entry name" value="vanZ_1"/>
    <property type="match status" value="1"/>
</dbReference>
<organism evidence="2">
    <name type="scientific">marine metagenome</name>
    <dbReference type="NCBI Taxonomy" id="408172"/>
    <lineage>
        <taxon>unclassified sequences</taxon>
        <taxon>metagenomes</taxon>
        <taxon>ecological metagenomes</taxon>
    </lineage>
</organism>
<feature type="domain" description="VanZ-like" evidence="1">
    <location>
        <begin position="17"/>
        <end position="96"/>
    </location>
</feature>
<sequence length="100" mass="11635">MVLYFSAQPGSNLNWFSQLWRYDKIVHFMEYLGMGFLLINALKIQPLKQSHWKFAILFLLLFPIVDEILQHFTPTRIPDIVDGIADICGGLTGAYLRKYI</sequence>
<accession>A0A381UAP7</accession>
<name>A0A381UAP7_9ZZZZ</name>
<dbReference type="PANTHER" id="PTHR28008:SF1">
    <property type="entry name" value="DOMAIN PROTEIN, PUTATIVE (AFU_ORTHOLOGUE AFUA_3G10980)-RELATED"/>
    <property type="match status" value="1"/>
</dbReference>
<dbReference type="InterPro" id="IPR006976">
    <property type="entry name" value="VanZ-like"/>
</dbReference>
<gene>
    <name evidence="2" type="ORF">METZ01_LOCUS78114</name>
</gene>